<evidence type="ECO:0000256" key="11">
    <source>
        <dbReference type="ARBA" id="ARBA00023163"/>
    </source>
</evidence>
<keyword evidence="15" id="KW-1185">Reference proteome</keyword>
<feature type="domain" description="Toprim" evidence="13">
    <location>
        <begin position="265"/>
        <end position="347"/>
    </location>
</feature>
<reference evidence="14 15" key="1">
    <citation type="journal article" date="2020" name="Int. J. Syst. Evol. Microbiol.">
        <title>Ureaplasma miroungigenitalium sp. nov. isolated from northern elephant seals (Mirounga angustirostris) and Ureaplasma zalophigenitalium sp. nov. isolated from California sea lions (Zalophus californianus).</title>
        <authorList>
            <person name="Volokhov D.V."/>
            <person name="Gulland F.M."/>
            <person name="Gao Y."/>
            <person name="Chizhikov V.E."/>
        </authorList>
    </citation>
    <scope>NUCLEOTIDE SEQUENCE [LARGE SCALE GENOMIC DNA]</scope>
    <source>
        <strain evidence="14 15">CSL7644-GEN</strain>
    </source>
</reference>
<dbReference type="SMART" id="SM00493">
    <property type="entry name" value="TOPRIM"/>
    <property type="match status" value="1"/>
</dbReference>
<dbReference type="InterPro" id="IPR030846">
    <property type="entry name" value="DnaG_bac"/>
</dbReference>
<evidence type="ECO:0000256" key="1">
    <source>
        <dbReference type="ARBA" id="ARBA00022478"/>
    </source>
</evidence>
<name>A0ABT3BPY7_9BACT</name>
<evidence type="ECO:0000256" key="12">
    <source>
        <dbReference type="HAMAP-Rule" id="MF_00974"/>
    </source>
</evidence>
<dbReference type="InterPro" id="IPR034151">
    <property type="entry name" value="TOPRIM_DnaG_bac"/>
</dbReference>
<keyword evidence="4 12" id="KW-0548">Nucleotidyltransferase</keyword>
<evidence type="ECO:0000256" key="8">
    <source>
        <dbReference type="ARBA" id="ARBA00022833"/>
    </source>
</evidence>
<proteinExistence type="inferred from homology"/>
<keyword evidence="6 12" id="KW-0479">Metal-binding</keyword>
<evidence type="ECO:0000256" key="9">
    <source>
        <dbReference type="ARBA" id="ARBA00022842"/>
    </source>
</evidence>
<dbReference type="Pfam" id="PF01807">
    <property type="entry name" value="Zn_ribbon_DnaG"/>
    <property type="match status" value="1"/>
</dbReference>
<comment type="function">
    <text evidence="12">RNA polymerase that catalyzes the synthesis of short RNA molecules used as primers for DNA polymerase during DNA replication.</text>
</comment>
<evidence type="ECO:0000256" key="10">
    <source>
        <dbReference type="ARBA" id="ARBA00023125"/>
    </source>
</evidence>
<sequence length="606" mass="70817">MSNLNLFDNIRAQVKISDIIKQYIHITKKGNNYIAICPFHNDTKPSLSINNQKQIFKCFACNQAGDGIKFVAEKNNISYQEAAIKIVHDHNLDPDLLKNLKKQTPYEQLLADTNFLNSQVLVYFQMWLNDVKYQDVRQILIDRKIAPTMIELFRLGYAPKHNLLTQVLKKVQPNLAAENPFFNWKNLETASILNLDEQAEYRDYFFDRIIFPITDVKNNVIGFSGRSLNNKQASKYMNTRESKVFIKKQTLYNLFLAQQNLGEHHALYICEGFFDVISAYQSGIKNIVATMGVALTNDHLRLLKSVGVKKLILAFDNDAAGLEVTLKYIHQLKQQGFELFVLNQTENKYKDFNDVLVHEGENKLQILLGQYDHYSVFYLRYLADLYTQTEDLIKKNAIKKDFFDHIGADGDQNYISIYAELFLKFEPQYSIDLAYREIYRFLTKPSANNQKLKQPIKKTKTPNYRFNDRYIIANSINVCALFAAILQSKLCYDRVVAVLDDEKRLVLLNEYIALLDYFDALYLSVLEADNVDAKYHWFLNNWDNTEYDQATNILYEQVQNYLINPLNKWPWKTSENEIPMALQDFENWAIKDTIPFLKRKKNLSDF</sequence>
<dbReference type="SUPFAM" id="SSF57783">
    <property type="entry name" value="Zinc beta-ribbon"/>
    <property type="match status" value="1"/>
</dbReference>
<evidence type="ECO:0000313" key="14">
    <source>
        <dbReference type="EMBL" id="MCV3754182.1"/>
    </source>
</evidence>
<dbReference type="InterPro" id="IPR036977">
    <property type="entry name" value="DNA_primase_Znf_CHC2"/>
</dbReference>
<dbReference type="Gene3D" id="3.90.980.10">
    <property type="entry name" value="DNA primase, catalytic core, N-terminal domain"/>
    <property type="match status" value="1"/>
</dbReference>
<keyword evidence="3 12" id="KW-0808">Transferase</keyword>
<accession>A0ABT3BPY7</accession>
<dbReference type="InterPro" id="IPR037068">
    <property type="entry name" value="DNA_primase_core_N_sf"/>
</dbReference>
<comment type="subunit">
    <text evidence="12">Monomer. Interacts with DnaB.</text>
</comment>
<keyword evidence="11 12" id="KW-0804">Transcription</keyword>
<evidence type="ECO:0000256" key="7">
    <source>
        <dbReference type="ARBA" id="ARBA00022771"/>
    </source>
</evidence>
<dbReference type="InterPro" id="IPR006171">
    <property type="entry name" value="TOPRIM_dom"/>
</dbReference>
<evidence type="ECO:0000256" key="6">
    <source>
        <dbReference type="ARBA" id="ARBA00022723"/>
    </source>
</evidence>
<dbReference type="Gene3D" id="3.40.1360.10">
    <property type="match status" value="1"/>
</dbReference>
<dbReference type="InterPro" id="IPR006295">
    <property type="entry name" value="DNA_primase_DnaG"/>
</dbReference>
<dbReference type="NCBIfam" id="TIGR01391">
    <property type="entry name" value="dnaG"/>
    <property type="match status" value="1"/>
</dbReference>
<comment type="caution">
    <text evidence="14">The sequence shown here is derived from an EMBL/GenBank/DDBJ whole genome shotgun (WGS) entry which is preliminary data.</text>
</comment>
<dbReference type="EC" id="2.7.7.101" evidence="12"/>
<evidence type="ECO:0000256" key="2">
    <source>
        <dbReference type="ARBA" id="ARBA00022515"/>
    </source>
</evidence>
<organism evidence="14 15">
    <name type="scientific">Ureaplasma zalophigenitalium</name>
    <dbReference type="NCBI Taxonomy" id="907723"/>
    <lineage>
        <taxon>Bacteria</taxon>
        <taxon>Bacillati</taxon>
        <taxon>Mycoplasmatota</taxon>
        <taxon>Mycoplasmoidales</taxon>
        <taxon>Mycoplasmoidaceae</taxon>
        <taxon>Ureaplasma</taxon>
    </lineage>
</organism>
<comment type="cofactor">
    <cofactor evidence="12">
        <name>Zn(2+)</name>
        <dbReference type="ChEBI" id="CHEBI:29105"/>
    </cofactor>
    <text evidence="12">Binds 1 zinc ion per monomer.</text>
</comment>
<dbReference type="EMBL" id="JAOXHJ010000004">
    <property type="protein sequence ID" value="MCV3754182.1"/>
    <property type="molecule type" value="Genomic_DNA"/>
</dbReference>
<keyword evidence="8 12" id="KW-0862">Zinc</keyword>
<gene>
    <name evidence="12 14" type="primary">dnaG</name>
    <name evidence="14" type="ORF">OF365_02225</name>
</gene>
<evidence type="ECO:0000256" key="5">
    <source>
        <dbReference type="ARBA" id="ARBA00022705"/>
    </source>
</evidence>
<dbReference type="InterPro" id="IPR013264">
    <property type="entry name" value="DNAG_N"/>
</dbReference>
<keyword evidence="5 12" id="KW-0235">DNA replication</keyword>
<dbReference type="Pfam" id="PF08275">
    <property type="entry name" value="DNAG_N"/>
    <property type="match status" value="1"/>
</dbReference>
<evidence type="ECO:0000313" key="15">
    <source>
        <dbReference type="Proteomes" id="UP001207252"/>
    </source>
</evidence>
<dbReference type="Proteomes" id="UP001207252">
    <property type="component" value="Unassembled WGS sequence"/>
</dbReference>
<comment type="catalytic activity">
    <reaction evidence="12">
        <text>ssDNA + n NTP = ssDNA/pppN(pN)n-1 hybrid + (n-1) diphosphate.</text>
        <dbReference type="EC" id="2.7.7.101"/>
    </reaction>
</comment>
<evidence type="ECO:0000256" key="4">
    <source>
        <dbReference type="ARBA" id="ARBA00022695"/>
    </source>
</evidence>
<evidence type="ECO:0000256" key="3">
    <source>
        <dbReference type="ARBA" id="ARBA00022679"/>
    </source>
</evidence>
<dbReference type="Gene3D" id="3.90.580.10">
    <property type="entry name" value="Zinc finger, CHC2-type domain"/>
    <property type="match status" value="1"/>
</dbReference>
<keyword evidence="2 12" id="KW-0639">Primosome</keyword>
<dbReference type="PANTHER" id="PTHR30313">
    <property type="entry name" value="DNA PRIMASE"/>
    <property type="match status" value="1"/>
</dbReference>
<dbReference type="HAMAP" id="MF_00974">
    <property type="entry name" value="DNA_primase_DnaG"/>
    <property type="match status" value="1"/>
</dbReference>
<keyword evidence="7 12" id="KW-0863">Zinc-finger</keyword>
<dbReference type="InterPro" id="IPR002694">
    <property type="entry name" value="Znf_CHC2"/>
</dbReference>
<dbReference type="PANTHER" id="PTHR30313:SF2">
    <property type="entry name" value="DNA PRIMASE"/>
    <property type="match status" value="1"/>
</dbReference>
<keyword evidence="10 12" id="KW-0238">DNA-binding</keyword>
<keyword evidence="9" id="KW-0460">Magnesium</keyword>
<keyword evidence="1 12" id="KW-0240">DNA-directed RNA polymerase</keyword>
<feature type="zinc finger region" description="CHC2-type" evidence="12">
    <location>
        <begin position="37"/>
        <end position="61"/>
    </location>
</feature>
<dbReference type="Pfam" id="PF13155">
    <property type="entry name" value="Toprim_2"/>
    <property type="match status" value="1"/>
</dbReference>
<protein>
    <recommendedName>
        <fullName evidence="12">DNA primase</fullName>
        <ecNumber evidence="12">2.7.7.101</ecNumber>
    </recommendedName>
</protein>
<dbReference type="SMART" id="SM00400">
    <property type="entry name" value="ZnF_CHCC"/>
    <property type="match status" value="1"/>
</dbReference>
<dbReference type="SUPFAM" id="SSF56731">
    <property type="entry name" value="DNA primase core"/>
    <property type="match status" value="1"/>
</dbReference>
<comment type="domain">
    <text evidence="12">Contains an N-terminal zinc-binding domain, a central core domain that contains the primase activity, and a C-terminal DnaB-binding domain.</text>
</comment>
<dbReference type="InterPro" id="IPR050219">
    <property type="entry name" value="DnaG_primase"/>
</dbReference>
<dbReference type="CDD" id="cd03364">
    <property type="entry name" value="TOPRIM_DnaG_primases"/>
    <property type="match status" value="1"/>
</dbReference>
<dbReference type="RefSeq" id="WP_263817985.1">
    <property type="nucleotide sequence ID" value="NZ_JAOXHJ010000004.1"/>
</dbReference>
<evidence type="ECO:0000259" key="13">
    <source>
        <dbReference type="PROSITE" id="PS50880"/>
    </source>
</evidence>
<dbReference type="PROSITE" id="PS50880">
    <property type="entry name" value="TOPRIM"/>
    <property type="match status" value="1"/>
</dbReference>
<comment type="similarity">
    <text evidence="12">Belongs to the DnaG primase family.</text>
</comment>